<evidence type="ECO:0000313" key="8">
    <source>
        <dbReference type="EMBL" id="AFM25035.1"/>
    </source>
</evidence>
<dbReference type="Pfam" id="PF00501">
    <property type="entry name" value="AMP-binding"/>
    <property type="match status" value="1"/>
</dbReference>
<keyword evidence="5" id="KW-0007">Acetylation</keyword>
<evidence type="ECO:0000256" key="5">
    <source>
        <dbReference type="ARBA" id="ARBA00022990"/>
    </source>
</evidence>
<dbReference type="eggNOG" id="COG0365">
    <property type="taxonomic scope" value="Bacteria"/>
</dbReference>
<dbReference type="AlphaFoldDB" id="I4C644"/>
<dbReference type="OrthoDB" id="9801302at2"/>
<dbReference type="InterPro" id="IPR042099">
    <property type="entry name" value="ANL_N_sf"/>
</dbReference>
<dbReference type="Gene3D" id="3.30.300.30">
    <property type="match status" value="1"/>
</dbReference>
<dbReference type="InterPro" id="IPR020845">
    <property type="entry name" value="AMP-binding_CS"/>
</dbReference>
<keyword evidence="2 8" id="KW-0436">Ligase</keyword>
<dbReference type="InterPro" id="IPR000873">
    <property type="entry name" value="AMP-dep_synth/lig_dom"/>
</dbReference>
<dbReference type="EMBL" id="CP003360">
    <property type="protein sequence ID" value="AFM25035.1"/>
    <property type="molecule type" value="Genomic_DNA"/>
</dbReference>
<dbReference type="PANTHER" id="PTHR24095">
    <property type="entry name" value="ACETYL-COENZYME A SYNTHETASE"/>
    <property type="match status" value="1"/>
</dbReference>
<feature type="domain" description="AMP-dependent synthetase/ligase" evidence="6">
    <location>
        <begin position="57"/>
        <end position="421"/>
    </location>
</feature>
<feature type="domain" description="AMP-binding enzyme C-terminal" evidence="7">
    <location>
        <begin position="472"/>
        <end position="550"/>
    </location>
</feature>
<dbReference type="GO" id="GO:0005829">
    <property type="term" value="C:cytosol"/>
    <property type="evidence" value="ECO:0007669"/>
    <property type="project" value="TreeGrafter"/>
</dbReference>
<evidence type="ECO:0000256" key="4">
    <source>
        <dbReference type="ARBA" id="ARBA00022840"/>
    </source>
</evidence>
<dbReference type="Pfam" id="PF13193">
    <property type="entry name" value="AMP-binding_C"/>
    <property type="match status" value="1"/>
</dbReference>
<dbReference type="InterPro" id="IPR025110">
    <property type="entry name" value="AMP-bd_C"/>
</dbReference>
<evidence type="ECO:0000256" key="1">
    <source>
        <dbReference type="ARBA" id="ARBA00013275"/>
    </source>
</evidence>
<protein>
    <recommendedName>
        <fullName evidence="1">acetate--CoA ligase</fullName>
        <ecNumber evidence="1">6.2.1.1</ecNumber>
    </recommendedName>
</protein>
<dbReference type="EC" id="6.2.1.1" evidence="1"/>
<dbReference type="InterPro" id="IPR045851">
    <property type="entry name" value="AMP-bd_C_sf"/>
</dbReference>
<keyword evidence="3" id="KW-0547">Nucleotide-binding</keyword>
<dbReference type="PATRIC" id="fig|706587.4.peg.2694"/>
<evidence type="ECO:0000313" key="9">
    <source>
        <dbReference type="Proteomes" id="UP000006055"/>
    </source>
</evidence>
<organism evidence="8 9">
    <name type="scientific">Desulfomonile tiedjei (strain ATCC 49306 / DSM 6799 / DCB-1)</name>
    <dbReference type="NCBI Taxonomy" id="706587"/>
    <lineage>
        <taxon>Bacteria</taxon>
        <taxon>Pseudomonadati</taxon>
        <taxon>Thermodesulfobacteriota</taxon>
        <taxon>Desulfomonilia</taxon>
        <taxon>Desulfomonilales</taxon>
        <taxon>Desulfomonilaceae</taxon>
        <taxon>Desulfomonile</taxon>
    </lineage>
</organism>
<dbReference type="GO" id="GO:0005524">
    <property type="term" value="F:ATP binding"/>
    <property type="evidence" value="ECO:0007669"/>
    <property type="project" value="UniProtKB-KW"/>
</dbReference>
<dbReference type="Gene3D" id="3.40.50.12780">
    <property type="entry name" value="N-terminal domain of ligase-like"/>
    <property type="match status" value="1"/>
</dbReference>
<dbReference type="GO" id="GO:0006085">
    <property type="term" value="P:acetyl-CoA biosynthetic process"/>
    <property type="evidence" value="ECO:0007669"/>
    <property type="project" value="TreeGrafter"/>
</dbReference>
<dbReference type="Proteomes" id="UP000006055">
    <property type="component" value="Chromosome"/>
</dbReference>
<keyword evidence="4" id="KW-0067">ATP-binding</keyword>
<dbReference type="PANTHER" id="PTHR24095:SF14">
    <property type="entry name" value="ACETYL-COENZYME A SYNTHETASE 1"/>
    <property type="match status" value="1"/>
</dbReference>
<dbReference type="KEGG" id="dti:Desti_2348"/>
<dbReference type="HOGENOM" id="CLU_000022_59_10_7"/>
<evidence type="ECO:0000256" key="2">
    <source>
        <dbReference type="ARBA" id="ARBA00022598"/>
    </source>
</evidence>
<proteinExistence type="predicted"/>
<keyword evidence="9" id="KW-1185">Reference proteome</keyword>
<dbReference type="PROSITE" id="PS00455">
    <property type="entry name" value="AMP_BINDING"/>
    <property type="match status" value="1"/>
</dbReference>
<accession>I4C644</accession>
<reference evidence="9" key="1">
    <citation type="submission" date="2012-06" db="EMBL/GenBank/DDBJ databases">
        <title>Complete sequence of chromosome of Desulfomonile tiedjei DSM 6799.</title>
        <authorList>
            <person name="Lucas S."/>
            <person name="Copeland A."/>
            <person name="Lapidus A."/>
            <person name="Glavina del Rio T."/>
            <person name="Dalin E."/>
            <person name="Tice H."/>
            <person name="Bruce D."/>
            <person name="Goodwin L."/>
            <person name="Pitluck S."/>
            <person name="Peters L."/>
            <person name="Ovchinnikova G."/>
            <person name="Zeytun A."/>
            <person name="Lu M."/>
            <person name="Kyrpides N."/>
            <person name="Mavromatis K."/>
            <person name="Ivanova N."/>
            <person name="Brettin T."/>
            <person name="Detter J.C."/>
            <person name="Han C."/>
            <person name="Larimer F."/>
            <person name="Land M."/>
            <person name="Hauser L."/>
            <person name="Markowitz V."/>
            <person name="Cheng J.-F."/>
            <person name="Hugenholtz P."/>
            <person name="Woyke T."/>
            <person name="Wu D."/>
            <person name="Spring S."/>
            <person name="Schroeder M."/>
            <person name="Brambilla E."/>
            <person name="Klenk H.-P."/>
            <person name="Eisen J.A."/>
        </authorList>
    </citation>
    <scope>NUCLEOTIDE SEQUENCE [LARGE SCALE GENOMIC DNA]</scope>
    <source>
        <strain evidence="9">ATCC 49306 / DSM 6799 / DCB-1</strain>
    </source>
</reference>
<dbReference type="SUPFAM" id="SSF56801">
    <property type="entry name" value="Acetyl-CoA synthetase-like"/>
    <property type="match status" value="1"/>
</dbReference>
<evidence type="ECO:0000259" key="6">
    <source>
        <dbReference type="Pfam" id="PF00501"/>
    </source>
</evidence>
<gene>
    <name evidence="8" type="ordered locus">Desti_2348</name>
</gene>
<dbReference type="RefSeq" id="WP_014810178.1">
    <property type="nucleotide sequence ID" value="NC_018025.1"/>
</dbReference>
<sequence length="573" mass="64735">MIETGIPPDKEEANLETYAEKGTSFSWAELEREFTWYESGELNIVQEALDRWARLRDEKSRKALIFEKAGKTLVFTYQELRESSCQWANLLTEYGLTVGDRVFIFLPPCPEIYFLMLACARLGIIFSPLFPDLSFDELAFRLQNARPRSIVTHPDLIERLPDHALSSVERIFLTEGAGVGLFPNELPIKDIIGTLPRKSAIKWVRGTTPLYLLYTSGSTGPPKGVVHAHMDMIGHLITARHVLNVKEGTVIWTDGDPGWVTGTVYGAFAPWLCGATSVIQGDRFSASTWYRTLERHKVEIWYTTPRTLTRLAEAGDDLPRRYDFSRLRHIATVGEMLRPDQFAWTRETLKLPPHDTWWMTETGMICIANYQSMSIKPGSMGKVIPGIEAAVLDENGEPLPPMTLGELALRPDWPALMTGIWQDAARYQDYFRFRNWFLTGDMVTMDEDGYFFHYGRNDDLIKIGEKIIGPYEVEQVLAFHPAVAEAVAISVGSASAKTYVKAFVMVSKGFTASASLNHQMKAFLKANISQDLPLADIEFMEELPKTRSGKLLRRVLRAREKGLPSGDPARLKE</sequence>
<evidence type="ECO:0000259" key="7">
    <source>
        <dbReference type="Pfam" id="PF13193"/>
    </source>
</evidence>
<evidence type="ECO:0000256" key="3">
    <source>
        <dbReference type="ARBA" id="ARBA00022741"/>
    </source>
</evidence>
<name>I4C644_DESTA</name>
<dbReference type="GO" id="GO:0003987">
    <property type="term" value="F:acetate-CoA ligase activity"/>
    <property type="evidence" value="ECO:0007669"/>
    <property type="project" value="UniProtKB-EC"/>
</dbReference>
<dbReference type="STRING" id="706587.Desti_2348"/>